<evidence type="ECO:0000256" key="1">
    <source>
        <dbReference type="SAM" id="Phobius"/>
    </source>
</evidence>
<keyword evidence="1" id="KW-0472">Membrane</keyword>
<sequence length="56" mass="6380">MIFGADLLTFVLAFWGMSYLTGHNEGGAWREFILAGGLHTVVLLLWWPFLVKVIDR</sequence>
<keyword evidence="1" id="KW-1133">Transmembrane helix</keyword>
<reference evidence="3" key="1">
    <citation type="submission" date="2021-01" db="EMBL/GenBank/DDBJ databases">
        <title>Draft genome sequence of Nasalis larvatus strain YZ03.</title>
        <authorList>
            <person name="Suzuki-Hashido N."/>
            <person name="Tsuchida S."/>
            <person name="Hayakawa T."/>
        </authorList>
    </citation>
    <scope>NUCLEOTIDE SEQUENCE [LARGE SCALE GENOMIC DNA]</scope>
    <source>
        <strain evidence="3">YZ03</strain>
    </source>
</reference>
<dbReference type="Proteomes" id="UP000616547">
    <property type="component" value="Unassembled WGS sequence"/>
</dbReference>
<keyword evidence="1" id="KW-0812">Transmembrane</keyword>
<dbReference type="EMBL" id="BOCI01000326">
    <property type="protein sequence ID" value="GHW01571.1"/>
    <property type="molecule type" value="Genomic_DNA"/>
</dbReference>
<keyword evidence="3" id="KW-1185">Reference proteome</keyword>
<evidence type="ECO:0000313" key="2">
    <source>
        <dbReference type="EMBL" id="GHW01571.1"/>
    </source>
</evidence>
<comment type="caution">
    <text evidence="2">The sequence shown here is derived from an EMBL/GenBank/DDBJ whole genome shotgun (WGS) entry which is preliminary data.</text>
</comment>
<proteinExistence type="predicted"/>
<name>A0ABQ3W547_9LACO</name>
<evidence type="ECO:0000313" key="3">
    <source>
        <dbReference type="Proteomes" id="UP000616547"/>
    </source>
</evidence>
<protein>
    <submittedName>
        <fullName evidence="2">Uncharacterized protein</fullName>
    </submittedName>
</protein>
<feature type="transmembrane region" description="Helical" evidence="1">
    <location>
        <begin position="32"/>
        <end position="51"/>
    </location>
</feature>
<organism evidence="2 3">
    <name type="scientific">Lactobacillus nasalidis</name>
    <dbReference type="NCBI Taxonomy" id="2797258"/>
    <lineage>
        <taxon>Bacteria</taxon>
        <taxon>Bacillati</taxon>
        <taxon>Bacillota</taxon>
        <taxon>Bacilli</taxon>
        <taxon>Lactobacillales</taxon>
        <taxon>Lactobacillaceae</taxon>
        <taxon>Lactobacillus</taxon>
    </lineage>
</organism>
<accession>A0ABQ3W547</accession>
<gene>
    <name evidence="2" type="ORF">lacNasYZ03_12580</name>
</gene>